<dbReference type="AlphaFoldDB" id="A0A0B2XGC6"/>
<dbReference type="KEGG" id="maj:MAA_10694"/>
<keyword evidence="3" id="KW-1185">Reference proteome</keyword>
<evidence type="ECO:0000256" key="1">
    <source>
        <dbReference type="SAM" id="MobiDB-lite"/>
    </source>
</evidence>
<dbReference type="Proteomes" id="UP000002498">
    <property type="component" value="Unassembled WGS sequence"/>
</dbReference>
<dbReference type="EMBL" id="ADNJ02000001">
    <property type="protein sequence ID" value="KHO11750.1"/>
    <property type="molecule type" value="Genomic_DNA"/>
</dbReference>
<proteinExistence type="predicted"/>
<sequence>MHLGRDDMQLEASRPPDDSPILSRDTRDGKTRDDAKAPRLTIYAGKHGRQTEWVGWGIVGRCLGRKSAQTRPACFSLPDPDLRDRRRVYAACMADVPFYANTAHESTTEGLTRDDVMQAAQMVRCKIVILR</sequence>
<feature type="compositionally biased region" description="Basic and acidic residues" evidence="1">
    <location>
        <begin position="24"/>
        <end position="37"/>
    </location>
</feature>
<accession>A0A0B2XGC6</accession>
<comment type="caution">
    <text evidence="2">The sequence shown here is derived from an EMBL/GenBank/DDBJ whole genome shotgun (WGS) entry which is preliminary data.</text>
</comment>
<reference evidence="2 3" key="1">
    <citation type="journal article" date="2011" name="PLoS Genet.">
        <title>Genome sequencing and comparative transcriptomics of the model entomopathogenic fungi Metarhizium anisopliae and M. acridum.</title>
        <authorList>
            <person name="Gao Q."/>
            <person name="Jin K."/>
            <person name="Ying S.H."/>
            <person name="Zhang Y."/>
            <person name="Xiao G."/>
            <person name="Shang Y."/>
            <person name="Duan Z."/>
            <person name="Hu X."/>
            <person name="Xie X.Q."/>
            <person name="Zhou G."/>
            <person name="Peng G."/>
            <person name="Luo Z."/>
            <person name="Huang W."/>
            <person name="Wang B."/>
            <person name="Fang W."/>
            <person name="Wang S."/>
            <person name="Zhong Y."/>
            <person name="Ma L.J."/>
            <person name="St Leger R.J."/>
            <person name="Zhao G.P."/>
            <person name="Pei Y."/>
            <person name="Feng M.G."/>
            <person name="Xia Y."/>
            <person name="Wang C."/>
        </authorList>
    </citation>
    <scope>NUCLEOTIDE SEQUENCE [LARGE SCALE GENOMIC DNA]</scope>
    <source>
        <strain evidence="3">ARSEF 23 / ATCC MYA-3075</strain>
    </source>
</reference>
<name>A0A0B2XGC6_METRA</name>
<dbReference type="GeneID" id="19264978"/>
<organism evidence="2 3">
    <name type="scientific">Metarhizium robertsii (strain ARSEF 23 / ATCC MYA-3075)</name>
    <name type="common">Metarhizium anisopliae (strain ARSEF 23)</name>
    <dbReference type="NCBI Taxonomy" id="655844"/>
    <lineage>
        <taxon>Eukaryota</taxon>
        <taxon>Fungi</taxon>
        <taxon>Dikarya</taxon>
        <taxon>Ascomycota</taxon>
        <taxon>Pezizomycotina</taxon>
        <taxon>Sordariomycetes</taxon>
        <taxon>Hypocreomycetidae</taxon>
        <taxon>Hypocreales</taxon>
        <taxon>Clavicipitaceae</taxon>
        <taxon>Metarhizium</taxon>
    </lineage>
</organism>
<dbReference type="RefSeq" id="XP_011410714.1">
    <property type="nucleotide sequence ID" value="XM_011412412.1"/>
</dbReference>
<dbReference type="OrthoDB" id="10377668at2759"/>
<dbReference type="HOGENOM" id="CLU_1928109_0_0_1"/>
<reference evidence="2 3" key="2">
    <citation type="journal article" date="2014" name="Proc. Natl. Acad. Sci. U.S.A.">
        <title>Trajectory and genomic determinants of fungal-pathogen speciation and host adaptation.</title>
        <authorList>
            <person name="Hu X."/>
            <person name="Xiao G."/>
            <person name="Zheng P."/>
            <person name="Shang Y."/>
            <person name="Su Y."/>
            <person name="Zhang X."/>
            <person name="Liu X."/>
            <person name="Zhan S."/>
            <person name="St Leger R.J."/>
            <person name="Wang C."/>
        </authorList>
    </citation>
    <scope>GENOME REANNOTATION</scope>
    <source>
        <strain evidence="3">ARSEF 23 / ATCC MYA-3075</strain>
    </source>
</reference>
<gene>
    <name evidence="2" type="ORF">MAA_10694</name>
</gene>
<evidence type="ECO:0000313" key="3">
    <source>
        <dbReference type="Proteomes" id="UP000002498"/>
    </source>
</evidence>
<feature type="region of interest" description="Disordered" evidence="1">
    <location>
        <begin position="1"/>
        <end position="37"/>
    </location>
</feature>
<protein>
    <submittedName>
        <fullName evidence="2">Fatty acid hydroxylase</fullName>
    </submittedName>
</protein>
<evidence type="ECO:0000313" key="2">
    <source>
        <dbReference type="EMBL" id="KHO11750.1"/>
    </source>
</evidence>